<evidence type="ECO:0000313" key="5">
    <source>
        <dbReference type="Proteomes" id="UP000184339"/>
    </source>
</evidence>
<reference evidence="5" key="1">
    <citation type="submission" date="2016-11" db="EMBL/GenBank/DDBJ databases">
        <authorList>
            <person name="Varghese N."/>
            <person name="Submissions S."/>
        </authorList>
    </citation>
    <scope>NUCLEOTIDE SEQUENCE [LARGE SCALE GENOMIC DNA]</scope>
    <source>
        <strain evidence="5">Sac-22</strain>
    </source>
</reference>
<dbReference type="GO" id="GO:0070402">
    <property type="term" value="F:NADPH binding"/>
    <property type="evidence" value="ECO:0007669"/>
    <property type="project" value="TreeGrafter"/>
</dbReference>
<dbReference type="OrthoDB" id="9805883at2"/>
<dbReference type="PROSITE" id="PS01162">
    <property type="entry name" value="QOR_ZETA_CRYSTAL"/>
    <property type="match status" value="1"/>
</dbReference>
<dbReference type="Pfam" id="PF08240">
    <property type="entry name" value="ADH_N"/>
    <property type="match status" value="1"/>
</dbReference>
<dbReference type="SUPFAM" id="SSF51735">
    <property type="entry name" value="NAD(P)-binding Rossmann-fold domains"/>
    <property type="match status" value="1"/>
</dbReference>
<dbReference type="EMBL" id="FRCX01000018">
    <property type="protein sequence ID" value="SHN43717.1"/>
    <property type="molecule type" value="Genomic_DNA"/>
</dbReference>
<dbReference type="Pfam" id="PF00107">
    <property type="entry name" value="ADH_zinc_N"/>
    <property type="match status" value="1"/>
</dbReference>
<dbReference type="InterPro" id="IPR047618">
    <property type="entry name" value="QOR-like"/>
</dbReference>
<name>A0A1M7RBQ3_9BURK</name>
<dbReference type="PANTHER" id="PTHR48106">
    <property type="entry name" value="QUINONE OXIDOREDUCTASE PIG3-RELATED"/>
    <property type="match status" value="1"/>
</dbReference>
<dbReference type="InterPro" id="IPR020843">
    <property type="entry name" value="ER"/>
</dbReference>
<dbReference type="Gene3D" id="3.90.180.10">
    <property type="entry name" value="Medium-chain alcohol dehydrogenases, catalytic domain"/>
    <property type="match status" value="1"/>
</dbReference>
<evidence type="ECO:0000256" key="2">
    <source>
        <dbReference type="ARBA" id="ARBA00023002"/>
    </source>
</evidence>
<evidence type="ECO:0000256" key="1">
    <source>
        <dbReference type="ARBA" id="ARBA00022857"/>
    </source>
</evidence>
<dbReference type="SMART" id="SM00829">
    <property type="entry name" value="PKS_ER"/>
    <property type="match status" value="1"/>
</dbReference>
<dbReference type="FunFam" id="3.40.50.720:FF:000053">
    <property type="entry name" value="Quinone oxidoreductase 1"/>
    <property type="match status" value="1"/>
</dbReference>
<dbReference type="GO" id="GO:0035925">
    <property type="term" value="F:mRNA 3'-UTR AU-rich region binding"/>
    <property type="evidence" value="ECO:0007669"/>
    <property type="project" value="TreeGrafter"/>
</dbReference>
<dbReference type="InterPro" id="IPR036291">
    <property type="entry name" value="NAD(P)-bd_dom_sf"/>
</dbReference>
<dbReference type="NCBIfam" id="NF008024">
    <property type="entry name" value="PRK10754.1"/>
    <property type="match status" value="1"/>
</dbReference>
<dbReference type="GO" id="GO:0005829">
    <property type="term" value="C:cytosol"/>
    <property type="evidence" value="ECO:0007669"/>
    <property type="project" value="TreeGrafter"/>
</dbReference>
<keyword evidence="2" id="KW-0560">Oxidoreductase</keyword>
<dbReference type="CDD" id="cd05286">
    <property type="entry name" value="QOR2"/>
    <property type="match status" value="1"/>
</dbReference>
<dbReference type="InterPro" id="IPR013149">
    <property type="entry name" value="ADH-like_C"/>
</dbReference>
<dbReference type="InterPro" id="IPR011032">
    <property type="entry name" value="GroES-like_sf"/>
</dbReference>
<evidence type="ECO:0000313" key="4">
    <source>
        <dbReference type="EMBL" id="SHN43717.1"/>
    </source>
</evidence>
<accession>A0A1M7RBQ3</accession>
<dbReference type="Proteomes" id="UP000184339">
    <property type="component" value="Unassembled WGS sequence"/>
</dbReference>
<dbReference type="GO" id="GO:0008270">
    <property type="term" value="F:zinc ion binding"/>
    <property type="evidence" value="ECO:0007669"/>
    <property type="project" value="InterPro"/>
</dbReference>
<dbReference type="InterPro" id="IPR002364">
    <property type="entry name" value="Quin_OxRdtase/zeta-crystal_CS"/>
</dbReference>
<feature type="domain" description="Enoyl reductase (ER)" evidence="3">
    <location>
        <begin position="11"/>
        <end position="322"/>
    </location>
</feature>
<protein>
    <submittedName>
        <fullName evidence="4">NADPH2:quinone reductase</fullName>
    </submittedName>
</protein>
<sequence length="324" mass="34683">MVKAIRMQRVGGPEVMELVDVDLPPPGPGEVRMRHEAIGLNYIDVYHRTGLYPQPMPGALGVEGAGVVEEVGEGVTHLKVGDRVAYGGRPLGAYSQARNIPAAQLLVLPKQIEFDTAAAMMLQGLTVQYLFHRTVPLKAGDTILFHAAAGGVGLIACQWARVMGVNLIGTVGSEEKAALAIENGASHVINYNQENFTERVKELTDGKGVSVVYDSIGKDTFIGSLDCLQPLGMMVSFGNASGPVLPFGLNELASRGSLFVTRPSLMAYTAKREDLEASARSLFGVVSSGEVKIDIRQRYALADVQQAHRDLEARKTTGSTILLP</sequence>
<dbReference type="SUPFAM" id="SSF50129">
    <property type="entry name" value="GroES-like"/>
    <property type="match status" value="1"/>
</dbReference>
<keyword evidence="1" id="KW-0521">NADP</keyword>
<dbReference type="GO" id="GO:0003960">
    <property type="term" value="F:quinone reductase (NADPH) activity"/>
    <property type="evidence" value="ECO:0007669"/>
    <property type="project" value="InterPro"/>
</dbReference>
<organism evidence="4 5">
    <name type="scientific">Duganella sacchari</name>
    <dbReference type="NCBI Taxonomy" id="551987"/>
    <lineage>
        <taxon>Bacteria</taxon>
        <taxon>Pseudomonadati</taxon>
        <taxon>Pseudomonadota</taxon>
        <taxon>Betaproteobacteria</taxon>
        <taxon>Burkholderiales</taxon>
        <taxon>Oxalobacteraceae</taxon>
        <taxon>Telluria group</taxon>
        <taxon>Duganella</taxon>
    </lineage>
</organism>
<proteinExistence type="predicted"/>
<dbReference type="Gene3D" id="3.40.50.720">
    <property type="entry name" value="NAD(P)-binding Rossmann-like Domain"/>
    <property type="match status" value="1"/>
</dbReference>
<evidence type="ECO:0000259" key="3">
    <source>
        <dbReference type="SMART" id="SM00829"/>
    </source>
</evidence>
<keyword evidence="5" id="KW-1185">Reference proteome</keyword>
<dbReference type="STRING" id="551987.SAMN05192549_11839"/>
<dbReference type="PANTHER" id="PTHR48106:SF13">
    <property type="entry name" value="QUINONE OXIDOREDUCTASE-RELATED"/>
    <property type="match status" value="1"/>
</dbReference>
<dbReference type="AlphaFoldDB" id="A0A1M7RBQ3"/>
<dbReference type="RefSeq" id="WP_072789869.1">
    <property type="nucleotide sequence ID" value="NZ_FRCX01000018.1"/>
</dbReference>
<dbReference type="InterPro" id="IPR013154">
    <property type="entry name" value="ADH-like_N"/>
</dbReference>
<gene>
    <name evidence="4" type="ORF">SAMN05192549_11839</name>
</gene>